<feature type="signal peptide" evidence="5">
    <location>
        <begin position="1"/>
        <end position="19"/>
    </location>
</feature>
<reference evidence="7 8" key="1">
    <citation type="submission" date="2015-04" db="EMBL/GenBank/DDBJ databases">
        <authorList>
            <person name="Syromyatnikov M.Y."/>
            <person name="Popov V.N."/>
        </authorList>
    </citation>
    <scope>NUCLEOTIDE SEQUENCE [LARGE SCALE GENOMIC DNA]</scope>
    <source>
        <strain evidence="7">WF-38-12</strain>
    </source>
</reference>
<dbReference type="EMBL" id="CVMT01000005">
    <property type="protein sequence ID" value="CRG89048.1"/>
    <property type="molecule type" value="Genomic_DNA"/>
</dbReference>
<evidence type="ECO:0000259" key="6">
    <source>
        <dbReference type="PROSITE" id="PS51767"/>
    </source>
</evidence>
<dbReference type="SUPFAM" id="SSF50630">
    <property type="entry name" value="Acid proteases"/>
    <property type="match status" value="1"/>
</dbReference>
<gene>
    <name evidence="7" type="ORF">PISL3812_06083</name>
</gene>
<feature type="chain" id="PRO_5006711414" evidence="5">
    <location>
        <begin position="20"/>
        <end position="380"/>
    </location>
</feature>
<dbReference type="InterPro" id="IPR021109">
    <property type="entry name" value="Peptidase_aspartic_dom_sf"/>
</dbReference>
<dbReference type="AlphaFoldDB" id="A0A0U1M0G5"/>
<dbReference type="OMA" id="GSWQYPC"/>
<keyword evidence="5" id="KW-0732">Signal</keyword>
<protein>
    <submittedName>
        <fullName evidence="7">Aspergillopepsin I</fullName>
    </submittedName>
</protein>
<name>A0A0U1M0G5_TALIS</name>
<evidence type="ECO:0000256" key="5">
    <source>
        <dbReference type="SAM" id="SignalP"/>
    </source>
</evidence>
<dbReference type="GO" id="GO:0004190">
    <property type="term" value="F:aspartic-type endopeptidase activity"/>
    <property type="evidence" value="ECO:0007669"/>
    <property type="project" value="UniProtKB-KW"/>
</dbReference>
<keyword evidence="4" id="KW-0645">Protease</keyword>
<evidence type="ECO:0000256" key="2">
    <source>
        <dbReference type="ARBA" id="ARBA00022750"/>
    </source>
</evidence>
<dbReference type="PROSITE" id="PS00141">
    <property type="entry name" value="ASP_PROTEASE"/>
    <property type="match status" value="1"/>
</dbReference>
<proteinExistence type="inferred from homology"/>
<sequence>MAALLSTAVLLLLVSESLAAPSSIQKRGIRSAAHRYIPSRAAVDNETGAVYNNFDGGGWVIPVLIGGQQVTLNLDTGSSDLWTASTLMSSDSQSTVTTGEIYDPSKSSTYQAMDGFTFALGYADGSGASGPAAMESINIGGATVPNMPFGVCDTLKYGGDGTGTRDTDGPVGLGFGVENSIRPNPQCTFMECLEPYVPEPVFSTSFKTNNSGYIDFGYSDSSAYSGDLTTIPIANTSEGNEGQWVYQGVQFGSGGSVFDAAAFDLDFDSGTSSLSVSADVAAAYFGLIQGSSNSSGSWQYPCGSTLPDLDFIFNSASSGPTTVTIPGANLKNGDASTGDCGTWMNVVTGRGNAGIPFYITKYMIWNQAVPELSFADQADN</sequence>
<accession>A0A0U1M0G5</accession>
<dbReference type="Gene3D" id="2.40.70.10">
    <property type="entry name" value="Acid Proteases"/>
    <property type="match status" value="2"/>
</dbReference>
<organism evidence="7 8">
    <name type="scientific">Talaromyces islandicus</name>
    <name type="common">Penicillium islandicum</name>
    <dbReference type="NCBI Taxonomy" id="28573"/>
    <lineage>
        <taxon>Eukaryota</taxon>
        <taxon>Fungi</taxon>
        <taxon>Dikarya</taxon>
        <taxon>Ascomycota</taxon>
        <taxon>Pezizomycotina</taxon>
        <taxon>Eurotiomycetes</taxon>
        <taxon>Eurotiomycetidae</taxon>
        <taxon>Eurotiales</taxon>
        <taxon>Trichocomaceae</taxon>
        <taxon>Talaromyces</taxon>
        <taxon>Talaromyces sect. Islandici</taxon>
    </lineage>
</organism>
<comment type="similarity">
    <text evidence="1 4">Belongs to the peptidase A1 family.</text>
</comment>
<dbReference type="STRING" id="28573.A0A0U1M0G5"/>
<dbReference type="PROSITE" id="PS51767">
    <property type="entry name" value="PEPTIDASE_A1"/>
    <property type="match status" value="1"/>
</dbReference>
<feature type="domain" description="Peptidase A1" evidence="6">
    <location>
        <begin position="59"/>
        <end position="375"/>
    </location>
</feature>
<dbReference type="PANTHER" id="PTHR47966">
    <property type="entry name" value="BETA-SITE APP-CLEAVING ENZYME, ISOFORM A-RELATED"/>
    <property type="match status" value="1"/>
</dbReference>
<dbReference type="Proteomes" id="UP000054383">
    <property type="component" value="Unassembled WGS sequence"/>
</dbReference>
<dbReference type="PANTHER" id="PTHR47966:SF2">
    <property type="entry name" value="ASPERGILLOPEPSIN-1-RELATED"/>
    <property type="match status" value="1"/>
</dbReference>
<dbReference type="Pfam" id="PF00026">
    <property type="entry name" value="Asp"/>
    <property type="match status" value="1"/>
</dbReference>
<evidence type="ECO:0000256" key="1">
    <source>
        <dbReference type="ARBA" id="ARBA00007447"/>
    </source>
</evidence>
<keyword evidence="2 4" id="KW-0064">Aspartyl protease</keyword>
<keyword evidence="8" id="KW-1185">Reference proteome</keyword>
<dbReference type="InterPro" id="IPR001461">
    <property type="entry name" value="Aspartic_peptidase_A1"/>
</dbReference>
<evidence type="ECO:0000313" key="7">
    <source>
        <dbReference type="EMBL" id="CRG89048.1"/>
    </source>
</evidence>
<evidence type="ECO:0000256" key="4">
    <source>
        <dbReference type="RuleBase" id="RU000454"/>
    </source>
</evidence>
<dbReference type="PRINTS" id="PR00792">
    <property type="entry name" value="PEPSIN"/>
</dbReference>
<evidence type="ECO:0000256" key="3">
    <source>
        <dbReference type="ARBA" id="ARBA00022801"/>
    </source>
</evidence>
<dbReference type="InterPro" id="IPR033121">
    <property type="entry name" value="PEPTIDASE_A1"/>
</dbReference>
<dbReference type="OrthoDB" id="2747330at2759"/>
<dbReference type="GO" id="GO:0006508">
    <property type="term" value="P:proteolysis"/>
    <property type="evidence" value="ECO:0007669"/>
    <property type="project" value="UniProtKB-KW"/>
</dbReference>
<keyword evidence="3 4" id="KW-0378">Hydrolase</keyword>
<evidence type="ECO:0000313" key="8">
    <source>
        <dbReference type="Proteomes" id="UP000054383"/>
    </source>
</evidence>
<dbReference type="InterPro" id="IPR001969">
    <property type="entry name" value="Aspartic_peptidase_AS"/>
</dbReference>